<sequence>MVNLSSVSSAEHLHSPELSQGNALRADDMADDLDTTDDIADDISSADDKAENIVSNRTAEHERVSRLSDDTDDKNSRSTSFVGVAYR</sequence>
<evidence type="ECO:0000313" key="2">
    <source>
        <dbReference type="EMBL" id="PSB41147.1"/>
    </source>
</evidence>
<feature type="region of interest" description="Disordered" evidence="1">
    <location>
        <begin position="1"/>
        <end position="87"/>
    </location>
</feature>
<organism evidence="2 3">
    <name type="scientific">Chamaesiphon polymorphus CCALA 037</name>
    <dbReference type="NCBI Taxonomy" id="2107692"/>
    <lineage>
        <taxon>Bacteria</taxon>
        <taxon>Bacillati</taxon>
        <taxon>Cyanobacteriota</taxon>
        <taxon>Cyanophyceae</taxon>
        <taxon>Gomontiellales</taxon>
        <taxon>Chamaesiphonaceae</taxon>
        <taxon>Chamaesiphon</taxon>
    </lineage>
</organism>
<keyword evidence="3" id="KW-1185">Reference proteome</keyword>
<dbReference type="AlphaFoldDB" id="A0A2T1F818"/>
<evidence type="ECO:0000256" key="1">
    <source>
        <dbReference type="SAM" id="MobiDB-lite"/>
    </source>
</evidence>
<feature type="compositionally biased region" description="Acidic residues" evidence="1">
    <location>
        <begin position="29"/>
        <end position="45"/>
    </location>
</feature>
<dbReference type="EMBL" id="PVWO01000644">
    <property type="protein sequence ID" value="PSB41147.1"/>
    <property type="molecule type" value="Genomic_DNA"/>
</dbReference>
<evidence type="ECO:0000313" key="3">
    <source>
        <dbReference type="Proteomes" id="UP000238937"/>
    </source>
</evidence>
<reference evidence="2 3" key="1">
    <citation type="submission" date="2018-03" db="EMBL/GenBank/DDBJ databases">
        <title>The ancient ancestry and fast evolution of plastids.</title>
        <authorList>
            <person name="Moore K.R."/>
            <person name="Magnabosco C."/>
            <person name="Momper L."/>
            <person name="Gold D.A."/>
            <person name="Bosak T."/>
            <person name="Fournier G.P."/>
        </authorList>
    </citation>
    <scope>NUCLEOTIDE SEQUENCE [LARGE SCALE GENOMIC DNA]</scope>
    <source>
        <strain evidence="2 3">CCALA 037</strain>
    </source>
</reference>
<dbReference type="Proteomes" id="UP000238937">
    <property type="component" value="Unassembled WGS sequence"/>
</dbReference>
<name>A0A2T1F818_9CYAN</name>
<accession>A0A2T1F818</accession>
<comment type="caution">
    <text evidence="2">The sequence shown here is derived from an EMBL/GenBank/DDBJ whole genome shotgun (WGS) entry which is preliminary data.</text>
</comment>
<proteinExistence type="predicted"/>
<protein>
    <submittedName>
        <fullName evidence="2">Uncharacterized protein</fullName>
    </submittedName>
</protein>
<gene>
    <name evidence="2" type="ORF">C7B77_27650</name>
</gene>
<feature type="compositionally biased region" description="Basic and acidic residues" evidence="1">
    <location>
        <begin position="58"/>
        <end position="76"/>
    </location>
</feature>